<proteinExistence type="predicted"/>
<organism evidence="2 3">
    <name type="scientific">Variovorax defluvii</name>
    <dbReference type="NCBI Taxonomy" id="913761"/>
    <lineage>
        <taxon>Bacteria</taxon>
        <taxon>Pseudomonadati</taxon>
        <taxon>Pseudomonadota</taxon>
        <taxon>Betaproteobacteria</taxon>
        <taxon>Burkholderiales</taxon>
        <taxon>Comamonadaceae</taxon>
        <taxon>Variovorax</taxon>
    </lineage>
</organism>
<feature type="domain" description="Nudix hydrolase" evidence="1">
    <location>
        <begin position="1"/>
        <end position="142"/>
    </location>
</feature>
<evidence type="ECO:0000259" key="1">
    <source>
        <dbReference type="PROSITE" id="PS51462"/>
    </source>
</evidence>
<comment type="caution">
    <text evidence="2">The sequence shown here is derived from an EMBL/GenBank/DDBJ whole genome shotgun (WGS) entry which is preliminary data.</text>
</comment>
<dbReference type="PANTHER" id="PTHR21340:SF7">
    <property type="entry name" value="NUDIX HYDROLASE DOMAIN-CONTAINING PROTEIN"/>
    <property type="match status" value="1"/>
</dbReference>
<dbReference type="Pfam" id="PF00293">
    <property type="entry name" value="NUDIX"/>
    <property type="match status" value="1"/>
</dbReference>
<keyword evidence="3" id="KW-1185">Reference proteome</keyword>
<dbReference type="SUPFAM" id="SSF55811">
    <property type="entry name" value="Nudix"/>
    <property type="match status" value="1"/>
</dbReference>
<dbReference type="Gene3D" id="3.90.79.10">
    <property type="entry name" value="Nucleoside Triphosphate Pyrophosphohydrolase"/>
    <property type="match status" value="1"/>
</dbReference>
<dbReference type="InterPro" id="IPR015797">
    <property type="entry name" value="NUDIX_hydrolase-like_dom_sf"/>
</dbReference>
<sequence length="159" mass="17640">MYRRRSGRPEVLLVHPGGPFWAKRDEGAWTFPKGEYDPATENALEAARREFAEETGFAVGTRFEALGEARQRSGKIVSAWAFEGDGDPAALVSNDFELEWPPRSGKKMRYPEVDRAAWLTTTAARTYLLDGLRVFIDRLEALLAQGQPPGPAVPPSHPS</sequence>
<dbReference type="Proteomes" id="UP001500975">
    <property type="component" value="Unassembled WGS sequence"/>
</dbReference>
<dbReference type="PROSITE" id="PS51462">
    <property type="entry name" value="NUDIX"/>
    <property type="match status" value="1"/>
</dbReference>
<dbReference type="InterPro" id="IPR000086">
    <property type="entry name" value="NUDIX_hydrolase_dom"/>
</dbReference>
<evidence type="ECO:0000313" key="3">
    <source>
        <dbReference type="Proteomes" id="UP001500975"/>
    </source>
</evidence>
<dbReference type="PANTHER" id="PTHR21340">
    <property type="entry name" value="DIADENOSINE 5,5-P1,P4-TETRAPHOSPHATE PYROPHOSPHOHYDROLASE MUTT"/>
    <property type="match status" value="1"/>
</dbReference>
<name>A0ABP8ICV8_9BURK</name>
<dbReference type="InterPro" id="IPR051325">
    <property type="entry name" value="Nudix_hydrolase_domain"/>
</dbReference>
<evidence type="ECO:0000313" key="2">
    <source>
        <dbReference type="EMBL" id="GAA4356273.1"/>
    </source>
</evidence>
<protein>
    <submittedName>
        <fullName evidence="2">NUDIX domain-containing protein</fullName>
    </submittedName>
</protein>
<gene>
    <name evidence="2" type="ORF">GCM10023165_49180</name>
</gene>
<accession>A0ABP8ICV8</accession>
<reference evidence="3" key="1">
    <citation type="journal article" date="2019" name="Int. J. Syst. Evol. Microbiol.">
        <title>The Global Catalogue of Microorganisms (GCM) 10K type strain sequencing project: providing services to taxonomists for standard genome sequencing and annotation.</title>
        <authorList>
            <consortium name="The Broad Institute Genomics Platform"/>
            <consortium name="The Broad Institute Genome Sequencing Center for Infectious Disease"/>
            <person name="Wu L."/>
            <person name="Ma J."/>
        </authorList>
    </citation>
    <scope>NUCLEOTIDE SEQUENCE [LARGE SCALE GENOMIC DNA]</scope>
    <source>
        <strain evidence="3">JCM 17804</strain>
    </source>
</reference>
<dbReference type="EMBL" id="BAABGJ010000080">
    <property type="protein sequence ID" value="GAA4356273.1"/>
    <property type="molecule type" value="Genomic_DNA"/>
</dbReference>
<dbReference type="CDD" id="cd04662">
    <property type="entry name" value="NUDIX_Hydrolase"/>
    <property type="match status" value="1"/>
</dbReference>